<feature type="compositionally biased region" description="Basic and acidic residues" evidence="11">
    <location>
        <begin position="794"/>
        <end position="806"/>
    </location>
</feature>
<name>A0A7R8ZJX9_9CRUS</name>
<feature type="transmembrane region" description="Helical" evidence="12">
    <location>
        <begin position="579"/>
        <end position="598"/>
    </location>
</feature>
<dbReference type="InterPro" id="IPR021836">
    <property type="entry name" value="DUF3429"/>
</dbReference>
<dbReference type="EC" id="3.4.19.12" evidence="3"/>
<evidence type="ECO:0000256" key="4">
    <source>
        <dbReference type="ARBA" id="ARBA00022670"/>
    </source>
</evidence>
<feature type="region of interest" description="Disordered" evidence="11">
    <location>
        <begin position="178"/>
        <end position="207"/>
    </location>
</feature>
<dbReference type="GO" id="GO:0004843">
    <property type="term" value="F:cysteine-type deubiquitinase activity"/>
    <property type="evidence" value="ECO:0007669"/>
    <property type="project" value="UniProtKB-EC"/>
</dbReference>
<keyword evidence="12" id="KW-1133">Transmembrane helix</keyword>
<dbReference type="Pfam" id="PF02099">
    <property type="entry name" value="Josephin"/>
    <property type="match status" value="1"/>
</dbReference>
<feature type="transmembrane region" description="Helical" evidence="12">
    <location>
        <begin position="531"/>
        <end position="559"/>
    </location>
</feature>
<dbReference type="SMART" id="SM01246">
    <property type="entry name" value="Josephin"/>
    <property type="match status" value="1"/>
</dbReference>
<feature type="compositionally biased region" description="Low complexity" evidence="11">
    <location>
        <begin position="190"/>
        <end position="201"/>
    </location>
</feature>
<protein>
    <recommendedName>
        <fullName evidence="3">ubiquitinyl hydrolase 1</fullName>
        <ecNumber evidence="3">3.4.19.12</ecNumber>
    </recommendedName>
</protein>
<evidence type="ECO:0000256" key="7">
    <source>
        <dbReference type="ARBA" id="ARBA00022807"/>
    </source>
</evidence>
<evidence type="ECO:0000256" key="6">
    <source>
        <dbReference type="ARBA" id="ARBA00022801"/>
    </source>
</evidence>
<feature type="region of interest" description="Disordered" evidence="11">
    <location>
        <begin position="834"/>
        <end position="859"/>
    </location>
</feature>
<evidence type="ECO:0000256" key="9">
    <source>
        <dbReference type="ARBA" id="ARBA00023163"/>
    </source>
</evidence>
<evidence type="ECO:0000256" key="8">
    <source>
        <dbReference type="ARBA" id="ARBA00023015"/>
    </source>
</evidence>
<sequence>MESIVHEQQEGQLCAQHCLNALLQGTYFTAVDLSEIAQDLDLQERTQMAVGGVDTDQYRQFISVIEKALECMGLQLLPYHSQNPVSQQARSDPTSQSAYVLNYRNHWFTVRKLGFQWFNLNSMLTGPELISDTYLAIFLAQLDSEGYSIFVVTGDLPPCPADDALRVSPAEQRIKPKLISEVSGQRSGKKSASGSPSAVSAEEVDPELEEALRRSLDDTLREEHENQLQQAIRMSLREAQSTSQAIMLLGSAQNKVVLNFSRCNPKLFWKNSNSSLLLRLPIASAIPYHPLTNNRRSISFETINVVSKWKELEYSRRVSLVKHSLPIFKFALYTAWIPMLLPCFYMLAWWSSSRFLSVCMLYYGALLLSFQGGIRLGDNLRNLQAPDGQYTIYWSAVPPTLAFMSLLLPLGYSDLSLVLGHALVTYVDVTRSDYPEKYKEEKSHESAVSSTLSNLDYWSRISALGDNPASLKLMGFLGLVPMLFPTIYMMVTLSSSPFMSAFMLYYSASILSFLGGIRWGDNLRETNPDHIYWSAIPPSIACVSLLLPLNMVNLSLIFGHGITAYFDATSSDYPEEFKGLRLALTTVMIVCLILEMLGRTLLPSSERRFSYTYSLPSESTTVEKKPDIQSPVGSLLTPSTPSQQSPEEQPRDRVTPYYETPFAIPPSSDGSPQRFFIPAPPVGSQMPSNQYHLQVPLLPPTAFPNPSTGTQFWQPNDAPHPSTQIPLVAQADTVPSSTPVGDLPDLRAEKTISRAPGRDAILHSFTENQAHPNESPGKAPASPEQKQAVGTRMVKGEEAIAEETRKQTTSTAGGSAKAMYHYTTTVPREIPGMVVIARGNEEQKSSRDVAGKETKATNS</sequence>
<feature type="transmembrane region" description="Helical" evidence="12">
    <location>
        <begin position="497"/>
        <end position="519"/>
    </location>
</feature>
<feature type="region of interest" description="Disordered" evidence="11">
    <location>
        <begin position="768"/>
        <end position="820"/>
    </location>
</feature>
<dbReference type="OrthoDB" id="10063692at2759"/>
<feature type="transmembrane region" description="Helical" evidence="12">
    <location>
        <begin position="392"/>
        <end position="412"/>
    </location>
</feature>
<dbReference type="Pfam" id="PF11911">
    <property type="entry name" value="DUF3429"/>
    <property type="match status" value="2"/>
</dbReference>
<accession>A0A7R8ZJX9</accession>
<dbReference type="PRINTS" id="PR01233">
    <property type="entry name" value="JOSEPHIN"/>
</dbReference>
<dbReference type="AlphaFoldDB" id="A0A7R8ZJX9"/>
<comment type="subcellular location">
    <subcellularLocation>
        <location evidence="2">Nucleus</location>
    </subcellularLocation>
</comment>
<dbReference type="PROSITE" id="PS50957">
    <property type="entry name" value="JOSEPHIN"/>
    <property type="match status" value="1"/>
</dbReference>
<feature type="compositionally biased region" description="Polar residues" evidence="11">
    <location>
        <begin position="636"/>
        <end position="647"/>
    </location>
</feature>
<feature type="region of interest" description="Disordered" evidence="11">
    <location>
        <begin position="620"/>
        <end position="653"/>
    </location>
</feature>
<evidence type="ECO:0000256" key="11">
    <source>
        <dbReference type="SAM" id="MobiDB-lite"/>
    </source>
</evidence>
<keyword evidence="4" id="KW-0645">Protease</keyword>
<dbReference type="Gene3D" id="1.10.287.10">
    <property type="entry name" value="S15/NS1, RNA-binding"/>
    <property type="match status" value="1"/>
</dbReference>
<dbReference type="PANTHER" id="PTHR14159">
    <property type="entry name" value="ATAXIN-3-RELATED"/>
    <property type="match status" value="1"/>
</dbReference>
<comment type="catalytic activity">
    <reaction evidence="1">
        <text>Thiol-dependent hydrolysis of ester, thioester, amide, peptide and isopeptide bonds formed by the C-terminal Gly of ubiquitin (a 76-residue protein attached to proteins as an intracellular targeting signal).</text>
        <dbReference type="EC" id="3.4.19.12"/>
    </reaction>
</comment>
<reference evidence="13" key="1">
    <citation type="submission" date="2020-11" db="EMBL/GenBank/DDBJ databases">
        <authorList>
            <person name="Tran Van P."/>
        </authorList>
    </citation>
    <scope>NUCLEOTIDE SEQUENCE</scope>
</reference>
<evidence type="ECO:0000256" key="2">
    <source>
        <dbReference type="ARBA" id="ARBA00004123"/>
    </source>
</evidence>
<feature type="transmembrane region" description="Helical" evidence="12">
    <location>
        <begin position="330"/>
        <end position="348"/>
    </location>
</feature>
<dbReference type="GO" id="GO:0005634">
    <property type="term" value="C:nucleus"/>
    <property type="evidence" value="ECO:0007669"/>
    <property type="project" value="UniProtKB-SubCell"/>
</dbReference>
<evidence type="ECO:0000256" key="1">
    <source>
        <dbReference type="ARBA" id="ARBA00000707"/>
    </source>
</evidence>
<organism evidence="13">
    <name type="scientific">Cyprideis torosa</name>
    <dbReference type="NCBI Taxonomy" id="163714"/>
    <lineage>
        <taxon>Eukaryota</taxon>
        <taxon>Metazoa</taxon>
        <taxon>Ecdysozoa</taxon>
        <taxon>Arthropoda</taxon>
        <taxon>Crustacea</taxon>
        <taxon>Oligostraca</taxon>
        <taxon>Ostracoda</taxon>
        <taxon>Podocopa</taxon>
        <taxon>Podocopida</taxon>
        <taxon>Cytherocopina</taxon>
        <taxon>Cytheroidea</taxon>
        <taxon>Cytherideidae</taxon>
        <taxon>Cyprideis</taxon>
    </lineage>
</organism>
<evidence type="ECO:0000256" key="3">
    <source>
        <dbReference type="ARBA" id="ARBA00012759"/>
    </source>
</evidence>
<dbReference type="InterPro" id="IPR033865">
    <property type="entry name" value="Ataxin-3"/>
</dbReference>
<keyword evidence="9" id="KW-0804">Transcription</keyword>
<evidence type="ECO:0000256" key="10">
    <source>
        <dbReference type="ARBA" id="ARBA00023242"/>
    </source>
</evidence>
<dbReference type="GO" id="GO:0006508">
    <property type="term" value="P:proteolysis"/>
    <property type="evidence" value="ECO:0007669"/>
    <property type="project" value="UniProtKB-KW"/>
</dbReference>
<feature type="transmembrane region" description="Helical" evidence="12">
    <location>
        <begin position="469"/>
        <end position="491"/>
    </location>
</feature>
<dbReference type="PANTHER" id="PTHR14159:SF0">
    <property type="entry name" value="ATAXIN-3-RELATED"/>
    <property type="match status" value="1"/>
</dbReference>
<keyword evidence="12" id="KW-0812">Transmembrane</keyword>
<keyword evidence="12" id="KW-0472">Membrane</keyword>
<evidence type="ECO:0000256" key="12">
    <source>
        <dbReference type="SAM" id="Phobius"/>
    </source>
</evidence>
<dbReference type="InterPro" id="IPR006155">
    <property type="entry name" value="Josephin"/>
</dbReference>
<evidence type="ECO:0000313" key="13">
    <source>
        <dbReference type="EMBL" id="CAD7226667.1"/>
    </source>
</evidence>
<keyword evidence="10" id="KW-0539">Nucleus</keyword>
<keyword evidence="5" id="KW-0833">Ubl conjugation pathway</keyword>
<evidence type="ECO:0000256" key="5">
    <source>
        <dbReference type="ARBA" id="ARBA00022786"/>
    </source>
</evidence>
<dbReference type="GO" id="GO:0016579">
    <property type="term" value="P:protein deubiquitination"/>
    <property type="evidence" value="ECO:0007669"/>
    <property type="project" value="InterPro"/>
</dbReference>
<keyword evidence="7" id="KW-0788">Thiol protease</keyword>
<gene>
    <name evidence="13" type="ORF">CTOB1V02_LOCUS4583</name>
</gene>
<dbReference type="EMBL" id="OB660887">
    <property type="protein sequence ID" value="CAD7226667.1"/>
    <property type="molecule type" value="Genomic_DNA"/>
</dbReference>
<feature type="compositionally biased region" description="Basic and acidic residues" evidence="11">
    <location>
        <begin position="839"/>
        <end position="859"/>
    </location>
</feature>
<proteinExistence type="predicted"/>
<dbReference type="Gene3D" id="3.90.70.40">
    <property type="match status" value="1"/>
</dbReference>
<keyword evidence="8" id="KW-0805">Transcription regulation</keyword>
<keyword evidence="6" id="KW-0378">Hydrolase</keyword>